<gene>
    <name evidence="1" type="ORF">SCF082_LOCUS17883</name>
</gene>
<organism evidence="1 2">
    <name type="scientific">Durusdinium trenchii</name>
    <dbReference type="NCBI Taxonomy" id="1381693"/>
    <lineage>
        <taxon>Eukaryota</taxon>
        <taxon>Sar</taxon>
        <taxon>Alveolata</taxon>
        <taxon>Dinophyceae</taxon>
        <taxon>Suessiales</taxon>
        <taxon>Symbiodiniaceae</taxon>
        <taxon>Durusdinium</taxon>
    </lineage>
</organism>
<comment type="caution">
    <text evidence="1">The sequence shown here is derived from an EMBL/GenBank/DDBJ whole genome shotgun (WGS) entry which is preliminary data.</text>
</comment>
<dbReference type="EMBL" id="CAXAMM010011891">
    <property type="protein sequence ID" value="CAK9027343.1"/>
    <property type="molecule type" value="Genomic_DNA"/>
</dbReference>
<evidence type="ECO:0000313" key="2">
    <source>
        <dbReference type="Proteomes" id="UP001642464"/>
    </source>
</evidence>
<name>A0ABP0KKI7_9DINO</name>
<keyword evidence="2" id="KW-1185">Reference proteome</keyword>
<accession>A0ABP0KKI7</accession>
<proteinExistence type="predicted"/>
<reference evidence="1 2" key="1">
    <citation type="submission" date="2024-02" db="EMBL/GenBank/DDBJ databases">
        <authorList>
            <person name="Chen Y."/>
            <person name="Shah S."/>
            <person name="Dougan E. K."/>
            <person name="Thang M."/>
            <person name="Chan C."/>
        </authorList>
    </citation>
    <scope>NUCLEOTIDE SEQUENCE [LARGE SCALE GENOMIC DNA]</scope>
</reference>
<sequence>MLVFSLIVKVYPDFVPSPFTEHRQNVRDARLRTARGAPRNRVVPAPAGGVRVSQCHCLGRSWVKEERFASV</sequence>
<dbReference type="Proteomes" id="UP001642464">
    <property type="component" value="Unassembled WGS sequence"/>
</dbReference>
<evidence type="ECO:0000313" key="1">
    <source>
        <dbReference type="EMBL" id="CAK9027343.1"/>
    </source>
</evidence>
<protein>
    <submittedName>
        <fullName evidence="1">LETM1 domain-containing protein</fullName>
    </submittedName>
</protein>